<dbReference type="PANTHER" id="PTHR47067:SF7">
    <property type="entry name" value="TPX2 (TARGETING PROTEIN FOR XKLP2) PROTEIN FAMILY"/>
    <property type="match status" value="1"/>
</dbReference>
<feature type="region of interest" description="Disordered" evidence="1">
    <location>
        <begin position="228"/>
        <end position="380"/>
    </location>
</feature>
<reference evidence="2 3" key="1">
    <citation type="submission" date="2021-07" db="EMBL/GenBank/DDBJ databases">
        <title>The Aristolochia fimbriata genome: insights into angiosperm evolution, floral development and chemical biosynthesis.</title>
        <authorList>
            <person name="Jiao Y."/>
        </authorList>
    </citation>
    <scope>NUCLEOTIDE SEQUENCE [LARGE SCALE GENOMIC DNA]</scope>
    <source>
        <strain evidence="2">IBCAS-2021</strain>
        <tissue evidence="2">Leaf</tissue>
    </source>
</reference>
<accession>A0AAV7EC09</accession>
<feature type="compositionally biased region" description="Polar residues" evidence="1">
    <location>
        <begin position="330"/>
        <end position="349"/>
    </location>
</feature>
<feature type="compositionally biased region" description="Low complexity" evidence="1">
    <location>
        <begin position="94"/>
        <end position="103"/>
    </location>
</feature>
<feature type="region of interest" description="Disordered" evidence="1">
    <location>
        <begin position="442"/>
        <end position="492"/>
    </location>
</feature>
<gene>
    <name evidence="2" type="ORF">H6P81_012476</name>
</gene>
<feature type="compositionally biased region" description="Polar residues" evidence="1">
    <location>
        <begin position="234"/>
        <end position="244"/>
    </location>
</feature>
<dbReference type="PANTHER" id="PTHR47067">
    <property type="entry name" value="TPX2 (TARGETING PROTEIN FOR XKLP2) PROTEIN FAMILY-RELATED"/>
    <property type="match status" value="1"/>
</dbReference>
<feature type="compositionally biased region" description="Basic and acidic residues" evidence="1">
    <location>
        <begin position="366"/>
        <end position="375"/>
    </location>
</feature>
<feature type="compositionally biased region" description="Polar residues" evidence="1">
    <location>
        <begin position="475"/>
        <end position="492"/>
    </location>
</feature>
<dbReference type="AlphaFoldDB" id="A0AAV7EC09"/>
<proteinExistence type="predicted"/>
<sequence>MGESACLMPNYSSHVPETASGHNEGNSIFEGSVSFGRFMSESLAWEKWSSFSHNRYLEEVEKYSTPGTVAQKKAYFEARYKRIAAKKAAALLAENNSESNHAGEAGEEERVEENKTDPENQVEKSGFHLTNKPSEIKNLGPVDVAPDAHNGVWLENNVDDMEIQKGEEGDLLGGDVNPRQIQPDLEPLKQLGDSNDLNNADMEQSRVCATEMSMVKETLKANQDKLILKDKKASSSAIKTNIPNRISKILPSPLRPFSSARPKQETSASPNSRKPVQGSASPPKSRKLKQESSATPNNLRPKQESGATPNCWKPKQESSATPKSRRPKQENSATPNSLKTRQESATTPRSWKPKQESSATPSSRKPTTDPIERRSSASKSLHMSICISHGHVHEIPHSVSNKRASPILENKGGSKTANSKTILDTLCFGRRKAATTMSLNGAPRLMSMTPPDNKRIKIPSGHTTPKNSISDKKWQSFSVDHSKSSSTSRRNAFSPTVTVGFNFKSEERAAKRKEKLEEKFNAKEAQEGKDEGERNPSQSFGFKAKPMPDFYHEKRLPRNQMKKVPVTRPKSPKLGRKQNLTVGYDASSSQPPPRPPVRIGASKNRKETEYFPSSLNKKTHENTSPNIQSR</sequence>
<organism evidence="2 3">
    <name type="scientific">Aristolochia fimbriata</name>
    <name type="common">White veined hardy Dutchman's pipe vine</name>
    <dbReference type="NCBI Taxonomy" id="158543"/>
    <lineage>
        <taxon>Eukaryota</taxon>
        <taxon>Viridiplantae</taxon>
        <taxon>Streptophyta</taxon>
        <taxon>Embryophyta</taxon>
        <taxon>Tracheophyta</taxon>
        <taxon>Spermatophyta</taxon>
        <taxon>Magnoliopsida</taxon>
        <taxon>Magnoliidae</taxon>
        <taxon>Piperales</taxon>
        <taxon>Aristolochiaceae</taxon>
        <taxon>Aristolochia</taxon>
    </lineage>
</organism>
<feature type="compositionally biased region" description="Polar residues" evidence="1">
    <location>
        <begin position="265"/>
        <end position="282"/>
    </location>
</feature>
<feature type="compositionally biased region" description="Polar residues" evidence="1">
    <location>
        <begin position="291"/>
        <end position="308"/>
    </location>
</feature>
<evidence type="ECO:0000313" key="3">
    <source>
        <dbReference type="Proteomes" id="UP000825729"/>
    </source>
</evidence>
<comment type="caution">
    <text evidence="2">The sequence shown here is derived from an EMBL/GenBank/DDBJ whole genome shotgun (WGS) entry which is preliminary data.</text>
</comment>
<feature type="compositionally biased region" description="Polar residues" evidence="1">
    <location>
        <begin position="356"/>
        <end position="365"/>
    </location>
</feature>
<evidence type="ECO:0000256" key="1">
    <source>
        <dbReference type="SAM" id="MobiDB-lite"/>
    </source>
</evidence>
<dbReference type="EMBL" id="JAINDJ010000005">
    <property type="protein sequence ID" value="KAG9446348.1"/>
    <property type="molecule type" value="Genomic_DNA"/>
</dbReference>
<name>A0AAV7EC09_ARIFI</name>
<feature type="compositionally biased region" description="Basic and acidic residues" evidence="1">
    <location>
        <begin position="512"/>
        <end position="534"/>
    </location>
</feature>
<feature type="region of interest" description="Disordered" evidence="1">
    <location>
        <begin position="392"/>
        <end position="416"/>
    </location>
</feature>
<protein>
    <recommendedName>
        <fullName evidence="4">TPX2 C-terminal domain-containing protein</fullName>
    </recommendedName>
</protein>
<dbReference type="InterPro" id="IPR044216">
    <property type="entry name" value="WDL7"/>
</dbReference>
<feature type="region of interest" description="Disordered" evidence="1">
    <location>
        <begin position="512"/>
        <end position="630"/>
    </location>
</feature>
<feature type="compositionally biased region" description="Polar residues" evidence="1">
    <location>
        <begin position="611"/>
        <end position="630"/>
    </location>
</feature>
<feature type="compositionally biased region" description="Basic and acidic residues" evidence="1">
    <location>
        <begin position="112"/>
        <end position="126"/>
    </location>
</feature>
<feature type="region of interest" description="Disordered" evidence="1">
    <location>
        <begin position="94"/>
        <end position="137"/>
    </location>
</feature>
<dbReference type="Proteomes" id="UP000825729">
    <property type="component" value="Unassembled WGS sequence"/>
</dbReference>
<evidence type="ECO:0000313" key="2">
    <source>
        <dbReference type="EMBL" id="KAG9446348.1"/>
    </source>
</evidence>
<keyword evidence="3" id="KW-1185">Reference proteome</keyword>
<evidence type="ECO:0008006" key="4">
    <source>
        <dbReference type="Google" id="ProtNLM"/>
    </source>
</evidence>